<sequence>MVVLSGFILNGKNAETMAKRLDAKLFDDLSNMEGLVDIVLSCDYLKDVKGRHKKSFLMRVCEHFRVLASYLLKYISLNSVSARLLKSFRCFHPTERKTARSLKDIGFIVTKLQVGVSRSDVLDDEWKLQQLDKDPDLVATTRVDEYWVNYLCREALEKRKLVEVLERVNLDSASGEDETGYSMLINSEP</sequence>
<name>A0AA88I503_ARTSF</name>
<organism evidence="1 2">
    <name type="scientific">Artemia franciscana</name>
    <name type="common">Brine shrimp</name>
    <name type="synonym">Artemia sanfranciscana</name>
    <dbReference type="NCBI Taxonomy" id="6661"/>
    <lineage>
        <taxon>Eukaryota</taxon>
        <taxon>Metazoa</taxon>
        <taxon>Ecdysozoa</taxon>
        <taxon>Arthropoda</taxon>
        <taxon>Crustacea</taxon>
        <taxon>Branchiopoda</taxon>
        <taxon>Anostraca</taxon>
        <taxon>Artemiidae</taxon>
        <taxon>Artemia</taxon>
    </lineage>
</organism>
<protein>
    <submittedName>
        <fullName evidence="1">Uncharacterized protein</fullName>
    </submittedName>
</protein>
<evidence type="ECO:0000313" key="2">
    <source>
        <dbReference type="Proteomes" id="UP001187531"/>
    </source>
</evidence>
<proteinExistence type="predicted"/>
<dbReference type="AlphaFoldDB" id="A0AA88I503"/>
<gene>
    <name evidence="1" type="ORF">QYM36_010197</name>
</gene>
<reference evidence="1" key="1">
    <citation type="submission" date="2023-07" db="EMBL/GenBank/DDBJ databases">
        <title>Chromosome-level genome assembly of Artemia franciscana.</title>
        <authorList>
            <person name="Jo E."/>
        </authorList>
    </citation>
    <scope>NUCLEOTIDE SEQUENCE</scope>
    <source>
        <tissue evidence="1">Whole body</tissue>
    </source>
</reference>
<evidence type="ECO:0000313" key="1">
    <source>
        <dbReference type="EMBL" id="KAK2715507.1"/>
    </source>
</evidence>
<keyword evidence="2" id="KW-1185">Reference proteome</keyword>
<dbReference type="EMBL" id="JAVRJZ010000012">
    <property type="protein sequence ID" value="KAK2715507.1"/>
    <property type="molecule type" value="Genomic_DNA"/>
</dbReference>
<comment type="caution">
    <text evidence="1">The sequence shown here is derived from an EMBL/GenBank/DDBJ whole genome shotgun (WGS) entry which is preliminary data.</text>
</comment>
<dbReference type="Proteomes" id="UP001187531">
    <property type="component" value="Unassembled WGS sequence"/>
</dbReference>
<accession>A0AA88I503</accession>